<feature type="domain" description="N-acetyltransferase" evidence="3">
    <location>
        <begin position="143"/>
        <end position="285"/>
    </location>
</feature>
<dbReference type="InterPro" id="IPR016181">
    <property type="entry name" value="Acyl_CoA_acyltransferase"/>
</dbReference>
<reference evidence="4 5" key="1">
    <citation type="submission" date="2019-08" db="EMBL/GenBank/DDBJ databases">
        <title>Actinomadura sp. nov. CYP1-5 isolated from mountain soil.</title>
        <authorList>
            <person name="Songsumanus A."/>
            <person name="Kuncharoen N."/>
            <person name="Kudo T."/>
            <person name="Yuki M."/>
            <person name="Igarashi Y."/>
            <person name="Tanasupawat S."/>
        </authorList>
    </citation>
    <scope>NUCLEOTIDE SEQUENCE [LARGE SCALE GENOMIC DNA]</scope>
    <source>
        <strain evidence="4 5">CYP1-5</strain>
    </source>
</reference>
<dbReference type="GO" id="GO:0016747">
    <property type="term" value="F:acyltransferase activity, transferring groups other than amino-acyl groups"/>
    <property type="evidence" value="ECO:0007669"/>
    <property type="project" value="InterPro"/>
</dbReference>
<accession>A0A5D3FIE3</accession>
<dbReference type="Pfam" id="PF00583">
    <property type="entry name" value="Acetyltransf_1"/>
    <property type="match status" value="1"/>
</dbReference>
<sequence length="285" mass="30514">MAWTLTDDLDAFLTRTDEFLRSDPVAHTVPLTVIDTLLGKGPDLRGDVLFGWWTHAGTVAATFLRTGSYPAMLSAMPEQAAWELADALAGHAAAVSEINCPQAVAGRFAEAWTSRSGAASEVAMRQRLYRLDELNAPDPAPSGAPRVAGMGDRDLVLAWFGAFSWDGGHATIDPAVVEGRVAKGCVTLWEEDGRPVAMAGRSPTVAGMTRVAHVYTPSEHRRRGYGAAVTAAVTRSARDAGAVHVVLFTDLANPTSNAIYQRLGFRPVEDRVVLTFTWPRADAAT</sequence>
<protein>
    <submittedName>
        <fullName evidence="4">GNAT family N-acetyltransferase</fullName>
    </submittedName>
</protein>
<evidence type="ECO:0000259" key="3">
    <source>
        <dbReference type="PROSITE" id="PS51186"/>
    </source>
</evidence>
<dbReference type="AlphaFoldDB" id="A0A5D3FIE3"/>
<dbReference type="Proteomes" id="UP000323505">
    <property type="component" value="Unassembled WGS sequence"/>
</dbReference>
<dbReference type="PANTHER" id="PTHR43877">
    <property type="entry name" value="AMINOALKYLPHOSPHONATE N-ACETYLTRANSFERASE-RELATED-RELATED"/>
    <property type="match status" value="1"/>
</dbReference>
<keyword evidence="2" id="KW-0012">Acyltransferase</keyword>
<keyword evidence="5" id="KW-1185">Reference proteome</keyword>
<name>A0A5D3FIE3_9ACTN</name>
<dbReference type="Gene3D" id="3.40.630.30">
    <property type="match status" value="1"/>
</dbReference>
<evidence type="ECO:0000256" key="2">
    <source>
        <dbReference type="ARBA" id="ARBA00023315"/>
    </source>
</evidence>
<dbReference type="CDD" id="cd04301">
    <property type="entry name" value="NAT_SF"/>
    <property type="match status" value="1"/>
</dbReference>
<evidence type="ECO:0000313" key="4">
    <source>
        <dbReference type="EMBL" id="TYK47768.1"/>
    </source>
</evidence>
<proteinExistence type="predicted"/>
<dbReference type="InterPro" id="IPR000182">
    <property type="entry name" value="GNAT_dom"/>
</dbReference>
<dbReference type="RefSeq" id="WP_148761036.1">
    <property type="nucleotide sequence ID" value="NZ_VSRQ01000004.1"/>
</dbReference>
<dbReference type="SUPFAM" id="SSF55729">
    <property type="entry name" value="Acyl-CoA N-acyltransferases (Nat)"/>
    <property type="match status" value="1"/>
</dbReference>
<evidence type="ECO:0000256" key="1">
    <source>
        <dbReference type="ARBA" id="ARBA00022679"/>
    </source>
</evidence>
<evidence type="ECO:0000313" key="5">
    <source>
        <dbReference type="Proteomes" id="UP000323505"/>
    </source>
</evidence>
<keyword evidence="1 4" id="KW-0808">Transferase</keyword>
<gene>
    <name evidence="4" type="ORF">FXF68_18855</name>
</gene>
<comment type="caution">
    <text evidence="4">The sequence shown here is derived from an EMBL/GenBank/DDBJ whole genome shotgun (WGS) entry which is preliminary data.</text>
</comment>
<organism evidence="4 5">
    <name type="scientific">Actinomadura decatromicini</name>
    <dbReference type="NCBI Taxonomy" id="2604572"/>
    <lineage>
        <taxon>Bacteria</taxon>
        <taxon>Bacillati</taxon>
        <taxon>Actinomycetota</taxon>
        <taxon>Actinomycetes</taxon>
        <taxon>Streptosporangiales</taxon>
        <taxon>Thermomonosporaceae</taxon>
        <taxon>Actinomadura</taxon>
    </lineage>
</organism>
<dbReference type="InterPro" id="IPR050832">
    <property type="entry name" value="Bact_Acetyltransf"/>
</dbReference>
<dbReference type="PROSITE" id="PS51186">
    <property type="entry name" value="GNAT"/>
    <property type="match status" value="1"/>
</dbReference>
<dbReference type="EMBL" id="VSRQ01000004">
    <property type="protein sequence ID" value="TYK47768.1"/>
    <property type="molecule type" value="Genomic_DNA"/>
</dbReference>